<feature type="compositionally biased region" description="Basic and acidic residues" evidence="5">
    <location>
        <begin position="75"/>
        <end position="95"/>
    </location>
</feature>
<evidence type="ECO:0000256" key="2">
    <source>
        <dbReference type="ARBA" id="ARBA00023015"/>
    </source>
</evidence>
<dbReference type="PROSITE" id="PS50888">
    <property type="entry name" value="BHLH"/>
    <property type="match status" value="1"/>
</dbReference>
<dbReference type="InterPro" id="IPR011598">
    <property type="entry name" value="bHLH_dom"/>
</dbReference>
<dbReference type="AlphaFoldDB" id="A0A8J4VZ32"/>
<gene>
    <name evidence="7" type="ORF">CMV_008970</name>
</gene>
<sequence>MIHSSIFIIKTFTILNHLKKPKKKKTKPPLTPIHNNNKNKVYCEIVFLSMESAISNPDFNVEEEELKRTKRRKTETRDPESDPKPETIKWRSESEQRNYSTKLVEALRQVRRNSSSSPSSAKLVGRHREIRDAANRVLAVSAKGKTRWSRAILTSRLSSKLAHNNNNNYNTKHKKGANRVGAKVTGCSRLSRPEKKRLPPVQRKVKVLSRLVPGCRKVSLPNLLEETTDYIAALEMQVRAMTKITEILTGAPVNRFGSS</sequence>
<keyword evidence="8" id="KW-1185">Reference proteome</keyword>
<dbReference type="InterPro" id="IPR036638">
    <property type="entry name" value="HLH_DNA-bd_sf"/>
</dbReference>
<proteinExistence type="predicted"/>
<dbReference type="EMBL" id="JRKL02000964">
    <property type="protein sequence ID" value="KAF3966974.1"/>
    <property type="molecule type" value="Genomic_DNA"/>
</dbReference>
<dbReference type="OrthoDB" id="1647165at2759"/>
<evidence type="ECO:0000256" key="3">
    <source>
        <dbReference type="ARBA" id="ARBA00023163"/>
    </source>
</evidence>
<evidence type="ECO:0000313" key="8">
    <source>
        <dbReference type="Proteomes" id="UP000737018"/>
    </source>
</evidence>
<name>A0A8J4VZ32_9ROSI</name>
<dbReference type="Proteomes" id="UP000737018">
    <property type="component" value="Unassembled WGS sequence"/>
</dbReference>
<comment type="subcellular location">
    <subcellularLocation>
        <location evidence="1">Nucleus</location>
    </subcellularLocation>
</comment>
<dbReference type="CDD" id="cd11444">
    <property type="entry name" value="bHLH_AtIBH1_like"/>
    <property type="match status" value="1"/>
</dbReference>
<dbReference type="GO" id="GO:0000976">
    <property type="term" value="F:transcription cis-regulatory region binding"/>
    <property type="evidence" value="ECO:0007669"/>
    <property type="project" value="UniProtKB-ARBA"/>
</dbReference>
<dbReference type="GO" id="GO:0046983">
    <property type="term" value="F:protein dimerization activity"/>
    <property type="evidence" value="ECO:0007669"/>
    <property type="project" value="InterPro"/>
</dbReference>
<dbReference type="PANTHER" id="PTHR33124">
    <property type="entry name" value="TRANSCRIPTION FACTOR IBH1-LIKE 1"/>
    <property type="match status" value="1"/>
</dbReference>
<protein>
    <recommendedName>
        <fullName evidence="6">BHLH domain-containing protein</fullName>
    </recommendedName>
</protein>
<feature type="region of interest" description="Disordered" evidence="5">
    <location>
        <begin position="63"/>
        <end position="95"/>
    </location>
</feature>
<feature type="domain" description="BHLH" evidence="6">
    <location>
        <begin position="185"/>
        <end position="234"/>
    </location>
</feature>
<reference evidence="7" key="1">
    <citation type="submission" date="2020-03" db="EMBL/GenBank/DDBJ databases">
        <title>Castanea mollissima Vanexum genome sequencing.</title>
        <authorList>
            <person name="Staton M."/>
        </authorList>
    </citation>
    <scope>NUCLEOTIDE SEQUENCE</scope>
    <source>
        <tissue evidence="7">Leaf</tissue>
    </source>
</reference>
<keyword evidence="3" id="KW-0804">Transcription</keyword>
<organism evidence="7 8">
    <name type="scientific">Castanea mollissima</name>
    <name type="common">Chinese chestnut</name>
    <dbReference type="NCBI Taxonomy" id="60419"/>
    <lineage>
        <taxon>Eukaryota</taxon>
        <taxon>Viridiplantae</taxon>
        <taxon>Streptophyta</taxon>
        <taxon>Embryophyta</taxon>
        <taxon>Tracheophyta</taxon>
        <taxon>Spermatophyta</taxon>
        <taxon>Magnoliopsida</taxon>
        <taxon>eudicotyledons</taxon>
        <taxon>Gunneridae</taxon>
        <taxon>Pentapetalae</taxon>
        <taxon>rosids</taxon>
        <taxon>fabids</taxon>
        <taxon>Fagales</taxon>
        <taxon>Fagaceae</taxon>
        <taxon>Castanea</taxon>
    </lineage>
</organism>
<evidence type="ECO:0000256" key="1">
    <source>
        <dbReference type="ARBA" id="ARBA00004123"/>
    </source>
</evidence>
<dbReference type="PANTHER" id="PTHR33124:SF46">
    <property type="entry name" value="TRANSCRIPTION FACTOR BHLH150"/>
    <property type="match status" value="1"/>
</dbReference>
<evidence type="ECO:0000313" key="7">
    <source>
        <dbReference type="EMBL" id="KAF3966974.1"/>
    </source>
</evidence>
<dbReference type="InterPro" id="IPR044660">
    <property type="entry name" value="IBH1-like"/>
</dbReference>
<dbReference type="InterPro" id="IPR044549">
    <property type="entry name" value="bHLH_AtIBH1-like"/>
</dbReference>
<dbReference type="InterPro" id="IPR059002">
    <property type="entry name" value="IBH1_N"/>
</dbReference>
<keyword evidence="4" id="KW-0539">Nucleus</keyword>
<dbReference type="GO" id="GO:0006355">
    <property type="term" value="P:regulation of DNA-templated transcription"/>
    <property type="evidence" value="ECO:0007669"/>
    <property type="project" value="InterPro"/>
</dbReference>
<evidence type="ECO:0000259" key="6">
    <source>
        <dbReference type="PROSITE" id="PS50888"/>
    </source>
</evidence>
<dbReference type="SUPFAM" id="SSF47459">
    <property type="entry name" value="HLH, helix-loop-helix DNA-binding domain"/>
    <property type="match status" value="1"/>
</dbReference>
<evidence type="ECO:0000256" key="4">
    <source>
        <dbReference type="ARBA" id="ARBA00023242"/>
    </source>
</evidence>
<accession>A0A8J4VZ32</accession>
<comment type="caution">
    <text evidence="7">The sequence shown here is derived from an EMBL/GenBank/DDBJ whole genome shotgun (WGS) entry which is preliminary data.</text>
</comment>
<dbReference type="GO" id="GO:0005634">
    <property type="term" value="C:nucleus"/>
    <property type="evidence" value="ECO:0007669"/>
    <property type="project" value="UniProtKB-SubCell"/>
</dbReference>
<keyword evidence="2" id="KW-0805">Transcription regulation</keyword>
<dbReference type="Pfam" id="PF26576">
    <property type="entry name" value="IBH1_N"/>
    <property type="match status" value="1"/>
</dbReference>
<evidence type="ECO:0000256" key="5">
    <source>
        <dbReference type="SAM" id="MobiDB-lite"/>
    </source>
</evidence>